<keyword evidence="3" id="KW-0812">Transmembrane</keyword>
<reference evidence="5" key="1">
    <citation type="submission" date="2014-07" db="EMBL/GenBank/DDBJ databases">
        <authorList>
            <person name="Urmite Genomes Urmite Genomes"/>
        </authorList>
    </citation>
    <scope>NUCLEOTIDE SEQUENCE</scope>
    <source>
        <strain evidence="5">11W110_air</strain>
    </source>
</reference>
<accession>A0A078MSC5</accession>
<dbReference type="SUPFAM" id="SSF51261">
    <property type="entry name" value="Duplicated hybrid motif"/>
    <property type="match status" value="1"/>
</dbReference>
<keyword evidence="1" id="KW-0732">Signal</keyword>
<dbReference type="Pfam" id="PF01551">
    <property type="entry name" value="Peptidase_M23"/>
    <property type="match status" value="1"/>
</dbReference>
<organism evidence="5">
    <name type="scientific">Arthrobacter saudimassiliensis</name>
    <dbReference type="NCBI Taxonomy" id="1461584"/>
    <lineage>
        <taxon>Bacteria</taxon>
        <taxon>Bacillati</taxon>
        <taxon>Actinomycetota</taxon>
        <taxon>Actinomycetes</taxon>
        <taxon>Micrococcales</taxon>
        <taxon>Micrococcaceae</taxon>
        <taxon>Arthrobacter</taxon>
    </lineage>
</organism>
<feature type="compositionally biased region" description="Gly residues" evidence="2">
    <location>
        <begin position="131"/>
        <end position="146"/>
    </location>
</feature>
<evidence type="ECO:0000313" key="5">
    <source>
        <dbReference type="EMBL" id="CEA09170.1"/>
    </source>
</evidence>
<gene>
    <name evidence="5" type="primary">mepM</name>
    <name evidence="5" type="ORF">BN1051_02537</name>
</gene>
<dbReference type="Gene3D" id="2.70.70.10">
    <property type="entry name" value="Glucose Permease (Domain IIA)"/>
    <property type="match status" value="1"/>
</dbReference>
<evidence type="ECO:0000259" key="4">
    <source>
        <dbReference type="Pfam" id="PF01551"/>
    </source>
</evidence>
<dbReference type="PANTHER" id="PTHR21666:SF289">
    <property type="entry name" value="L-ALA--D-GLU ENDOPEPTIDASE"/>
    <property type="match status" value="1"/>
</dbReference>
<feature type="domain" description="M23ase beta-sheet core" evidence="4">
    <location>
        <begin position="194"/>
        <end position="290"/>
    </location>
</feature>
<dbReference type="AlphaFoldDB" id="A0A078MSC5"/>
<keyword evidence="3" id="KW-1133">Transmembrane helix</keyword>
<evidence type="ECO:0000256" key="2">
    <source>
        <dbReference type="SAM" id="MobiDB-lite"/>
    </source>
</evidence>
<dbReference type="PANTHER" id="PTHR21666">
    <property type="entry name" value="PEPTIDASE-RELATED"/>
    <property type="match status" value="1"/>
</dbReference>
<feature type="transmembrane region" description="Helical" evidence="3">
    <location>
        <begin position="80"/>
        <end position="102"/>
    </location>
</feature>
<evidence type="ECO:0000256" key="1">
    <source>
        <dbReference type="ARBA" id="ARBA00022729"/>
    </source>
</evidence>
<dbReference type="EMBL" id="LN483071">
    <property type="protein sequence ID" value="CEA09170.1"/>
    <property type="molecule type" value="Genomic_DNA"/>
</dbReference>
<dbReference type="GO" id="GO:0004222">
    <property type="term" value="F:metalloendopeptidase activity"/>
    <property type="evidence" value="ECO:0007669"/>
    <property type="project" value="TreeGrafter"/>
</dbReference>
<dbReference type="InterPro" id="IPR050570">
    <property type="entry name" value="Cell_wall_metabolism_enzyme"/>
</dbReference>
<feature type="region of interest" description="Disordered" evidence="2">
    <location>
        <begin position="119"/>
        <end position="177"/>
    </location>
</feature>
<feature type="compositionally biased region" description="Low complexity" evidence="2">
    <location>
        <begin position="152"/>
        <end position="166"/>
    </location>
</feature>
<evidence type="ECO:0000256" key="3">
    <source>
        <dbReference type="SAM" id="Phobius"/>
    </source>
</evidence>
<dbReference type="InterPro" id="IPR011055">
    <property type="entry name" value="Dup_hybrid_motif"/>
</dbReference>
<dbReference type="InterPro" id="IPR016047">
    <property type="entry name" value="M23ase_b-sheet_dom"/>
</dbReference>
<sequence>MTRNHTFFSPSTSLDALHAVGSAIESEADAVRETSRAAAGQVQLRSRRARRRALHWAAGSRGAGLPAGLQRRLGEGTRRLAILGGAAAVALGAVVAGTASAAQQPLPLMRAVSVESLDQADDGGEAPDGTAGNGAGDAGGDAGGTGSTQPLEAPAAEPAPEPAAEADAPRPNVPLDTMEITSNFGWRNIFGSEFHTGTDFSAVTGTPVKAARAGTVVYAHWHYEGGGGLRIVIDHGDGFTSTYNHLSAIDVSEGQWVDFNQHIGAVGSTGNSTGPHLHFEVLRDGDYVDPMAWLAA</sequence>
<dbReference type="CDD" id="cd12797">
    <property type="entry name" value="M23_peptidase"/>
    <property type="match status" value="1"/>
</dbReference>
<name>A0A078MSC5_9MICC</name>
<protein>
    <submittedName>
        <fullName evidence="5">Murein DD-endopeptidase MepM</fullName>
    </submittedName>
</protein>
<dbReference type="PATRIC" id="fig|1461584.3.peg.2509"/>
<proteinExistence type="predicted"/>
<keyword evidence="3" id="KW-0472">Membrane</keyword>